<evidence type="ECO:0000313" key="3">
    <source>
        <dbReference type="EMBL" id="BAJ81856.1"/>
    </source>
</evidence>
<reference evidence="3 4" key="1">
    <citation type="submission" date="2010-12" db="EMBL/GenBank/DDBJ databases">
        <title>Whole genome sequence of Acidiphilium multivorum AIU301.</title>
        <authorList>
            <person name="Narita-Yamada S."/>
            <person name="Nakamura S."/>
            <person name="Ito N."/>
            <person name="Takarada H."/>
            <person name="Katano Y."/>
            <person name="Nakazawa H."/>
            <person name="Hosoyama A."/>
            <person name="Yamada R."/>
            <person name="Fujita N."/>
        </authorList>
    </citation>
    <scope>NUCLEOTIDE SEQUENCE [LARGE SCALE GENOMIC DNA]</scope>
    <source>
        <strain evidence="4">DSM 11245 / JCM 8867 / AIU301</strain>
    </source>
</reference>
<dbReference type="PANTHER" id="PTHR36837">
    <property type="entry name" value="POLY(3-HYDROXYALKANOATE) POLYMERASE SUBUNIT PHAC"/>
    <property type="match status" value="1"/>
</dbReference>
<protein>
    <submittedName>
        <fullName evidence="3">Putative poly-beta-hydroxybutyrate polymerase</fullName>
        <ecNumber evidence="3">2.3.1.-</ecNumber>
    </submittedName>
</protein>
<dbReference type="SUPFAM" id="SSF53474">
    <property type="entry name" value="alpha/beta-Hydrolases"/>
    <property type="match status" value="1"/>
</dbReference>
<keyword evidence="1" id="KW-0812">Transmembrane</keyword>
<evidence type="ECO:0000313" key="4">
    <source>
        <dbReference type="Proteomes" id="UP000007100"/>
    </source>
</evidence>
<proteinExistence type="predicted"/>
<dbReference type="PANTHER" id="PTHR36837:SF2">
    <property type="entry name" value="POLY(3-HYDROXYALKANOATE) POLYMERASE SUBUNIT PHAC"/>
    <property type="match status" value="1"/>
</dbReference>
<feature type="domain" description="AB hydrolase-1" evidence="2">
    <location>
        <begin position="178"/>
        <end position="371"/>
    </location>
</feature>
<keyword evidence="3" id="KW-0012">Acyltransferase</keyword>
<keyword evidence="3" id="KW-0808">Transferase</keyword>
<dbReference type="EC" id="2.3.1.-" evidence="3"/>
<name>F0J2B2_ACIMA</name>
<accession>F0J2B2</accession>
<dbReference type="InterPro" id="IPR051321">
    <property type="entry name" value="PHA/PHB_synthase"/>
</dbReference>
<dbReference type="AlphaFoldDB" id="F0J2B2"/>
<evidence type="ECO:0000259" key="2">
    <source>
        <dbReference type="Pfam" id="PF00561"/>
    </source>
</evidence>
<dbReference type="Gene3D" id="3.40.50.1820">
    <property type="entry name" value="alpha/beta hydrolase"/>
    <property type="match status" value="1"/>
</dbReference>
<dbReference type="KEGG" id="amv:ACMV_25090"/>
<sequence>MTRPDAPGPMERRGPRPLLLHLMLAAMRSNASIAALPNLRHVWPHWNATDSLADPDFAAAVVREALAQDAALLAGIAAYRRHPWRRTLADPPAVWAEGSSRLLDYGGTGPVLFFVPSLVNRAHILDLAEDASFLRFLAAHGAHPLLLDWGWPGAIERQFTLTDYVAGRLERALEAVAGPVVLVGYCMGGLLALAAALRAPERIRALALLATPWDFHAEDEEAARSLATSLPILEPLMAATGTVPIDALQTLFATLDPFGVTAKYRAFAALDPASPRAVRFVALEDWLNDGVPLAAPVARETLGGWYGENATAQGAWRIAGLPVNPAAITCPTLIATPARDRLVPPASAAALATVVPHATVIAPKAGHIGMIAGMSAPQALWQPFGEWVAGL</sequence>
<organism evidence="3 4">
    <name type="scientific">Acidiphilium multivorum (strain DSM 11245 / JCM 8867 / NBRC 100883 / AIU 301)</name>
    <dbReference type="NCBI Taxonomy" id="926570"/>
    <lineage>
        <taxon>Bacteria</taxon>
        <taxon>Pseudomonadati</taxon>
        <taxon>Pseudomonadota</taxon>
        <taxon>Alphaproteobacteria</taxon>
        <taxon>Acetobacterales</taxon>
        <taxon>Acidocellaceae</taxon>
        <taxon>Acidiphilium</taxon>
    </lineage>
</organism>
<gene>
    <name evidence="3" type="primary">phbC</name>
    <name evidence="3" type="synonym">phaC</name>
    <name evidence="3" type="ordered locus">ACMV_25090</name>
</gene>
<dbReference type="InterPro" id="IPR000073">
    <property type="entry name" value="AB_hydrolase_1"/>
</dbReference>
<keyword evidence="4" id="KW-1185">Reference proteome</keyword>
<dbReference type="OrthoDB" id="9767934at2"/>
<dbReference type="Proteomes" id="UP000007100">
    <property type="component" value="Chromosome"/>
</dbReference>
<dbReference type="HOGENOM" id="CLU_035017_0_1_5"/>
<evidence type="ECO:0000256" key="1">
    <source>
        <dbReference type="SAM" id="Phobius"/>
    </source>
</evidence>
<feature type="transmembrane region" description="Helical" evidence="1">
    <location>
        <begin position="176"/>
        <end position="197"/>
    </location>
</feature>
<keyword evidence="1" id="KW-0472">Membrane</keyword>
<dbReference type="GO" id="GO:0016746">
    <property type="term" value="F:acyltransferase activity"/>
    <property type="evidence" value="ECO:0007669"/>
    <property type="project" value="UniProtKB-KW"/>
</dbReference>
<dbReference type="InterPro" id="IPR029058">
    <property type="entry name" value="AB_hydrolase_fold"/>
</dbReference>
<dbReference type="EMBL" id="AP012035">
    <property type="protein sequence ID" value="BAJ81856.1"/>
    <property type="molecule type" value="Genomic_DNA"/>
</dbReference>
<keyword evidence="1" id="KW-1133">Transmembrane helix</keyword>
<dbReference type="Pfam" id="PF00561">
    <property type="entry name" value="Abhydrolase_1"/>
    <property type="match status" value="1"/>
</dbReference>